<dbReference type="Proteomes" id="UP000241764">
    <property type="component" value="Unassembled WGS sequence"/>
</dbReference>
<evidence type="ECO:0000313" key="1">
    <source>
        <dbReference type="EMBL" id="PSH57496.1"/>
    </source>
</evidence>
<dbReference type="RefSeq" id="WP_106667404.1">
    <property type="nucleotide sequence ID" value="NZ_PGGM01000019.1"/>
</dbReference>
<dbReference type="AlphaFoldDB" id="A0A2P7ATE4"/>
<dbReference type="OrthoDB" id="8117379at2"/>
<sequence length="79" mass="8839">MMRAAIVGPLTDVEYESPEHRYAHCMEALRERFLDEVSTKEILAIADEAELSGWSFTEVRRAIDALVAEKAREAGADPC</sequence>
<gene>
    <name evidence="1" type="ORF">CU103_28520</name>
</gene>
<accession>A0A2P7ATE4</accession>
<dbReference type="EMBL" id="PGGM01000019">
    <property type="protein sequence ID" value="PSH57496.1"/>
    <property type="molecule type" value="Genomic_DNA"/>
</dbReference>
<reference evidence="2" key="1">
    <citation type="submission" date="2017-11" db="EMBL/GenBank/DDBJ databases">
        <authorList>
            <person name="Kuznetsova I."/>
            <person name="Sazanova A."/>
            <person name="Chirak E."/>
            <person name="Safronova V."/>
            <person name="Willems A."/>
        </authorList>
    </citation>
    <scope>NUCLEOTIDE SEQUENCE [LARGE SCALE GENOMIC DNA]</scope>
    <source>
        <strain evidence="2">CCBAU 03422</strain>
    </source>
</reference>
<keyword evidence="2" id="KW-1185">Reference proteome</keyword>
<evidence type="ECO:0000313" key="2">
    <source>
        <dbReference type="Proteomes" id="UP000241764"/>
    </source>
</evidence>
<name>A0A2P7ATE4_9HYPH</name>
<comment type="caution">
    <text evidence="1">The sequence shown here is derived from an EMBL/GenBank/DDBJ whole genome shotgun (WGS) entry which is preliminary data.</text>
</comment>
<proteinExistence type="predicted"/>
<organism evidence="1 2">
    <name type="scientific">Phyllobacterium sophorae</name>
    <dbReference type="NCBI Taxonomy" id="1520277"/>
    <lineage>
        <taxon>Bacteria</taxon>
        <taxon>Pseudomonadati</taxon>
        <taxon>Pseudomonadota</taxon>
        <taxon>Alphaproteobacteria</taxon>
        <taxon>Hyphomicrobiales</taxon>
        <taxon>Phyllobacteriaceae</taxon>
        <taxon>Phyllobacterium</taxon>
    </lineage>
</organism>
<protein>
    <submittedName>
        <fullName evidence="1">Uncharacterized protein</fullName>
    </submittedName>
</protein>